<comment type="catalytic activity">
    <reaction evidence="1">
        <text>2-phosphoglycolate + H2O = glycolate + phosphate</text>
        <dbReference type="Rhea" id="RHEA:14369"/>
        <dbReference type="ChEBI" id="CHEBI:15377"/>
        <dbReference type="ChEBI" id="CHEBI:29805"/>
        <dbReference type="ChEBI" id="CHEBI:43474"/>
        <dbReference type="ChEBI" id="CHEBI:58033"/>
        <dbReference type="EC" id="3.1.3.18"/>
    </reaction>
</comment>
<dbReference type="Proteomes" id="UP000198820">
    <property type="component" value="Unassembled WGS sequence"/>
</dbReference>
<dbReference type="Gene3D" id="1.10.150.240">
    <property type="entry name" value="Putative phosphatase, domain 2"/>
    <property type="match status" value="1"/>
</dbReference>
<protein>
    <recommendedName>
        <fullName evidence="4">phosphoglycolate phosphatase</fullName>
        <ecNumber evidence="4">3.1.3.18</ecNumber>
    </recommendedName>
</protein>
<dbReference type="Pfam" id="PF13419">
    <property type="entry name" value="HAD_2"/>
    <property type="match status" value="1"/>
</dbReference>
<dbReference type="InterPro" id="IPR023214">
    <property type="entry name" value="HAD_sf"/>
</dbReference>
<evidence type="ECO:0000256" key="2">
    <source>
        <dbReference type="ARBA" id="ARBA00004818"/>
    </source>
</evidence>
<dbReference type="PANTHER" id="PTHR43434:SF1">
    <property type="entry name" value="PHOSPHOGLYCOLATE PHOSPHATASE"/>
    <property type="match status" value="1"/>
</dbReference>
<accession>A0A1H4E448</accession>
<dbReference type="Gene3D" id="3.40.50.1000">
    <property type="entry name" value="HAD superfamily/HAD-like"/>
    <property type="match status" value="1"/>
</dbReference>
<evidence type="ECO:0000256" key="4">
    <source>
        <dbReference type="ARBA" id="ARBA00013078"/>
    </source>
</evidence>
<dbReference type="EC" id="3.1.3.18" evidence="4"/>
<comment type="pathway">
    <text evidence="2">Organic acid metabolism; glycolate biosynthesis; glycolate from 2-phosphoglycolate: step 1/1.</text>
</comment>
<comment type="similarity">
    <text evidence="3">Belongs to the HAD-like hydrolase superfamily. CbbY/CbbZ/Gph/YieH family.</text>
</comment>
<dbReference type="SFLD" id="SFLDS00003">
    <property type="entry name" value="Haloacid_Dehalogenase"/>
    <property type="match status" value="1"/>
</dbReference>
<dbReference type="InterPro" id="IPR023198">
    <property type="entry name" value="PGP-like_dom2"/>
</dbReference>
<dbReference type="RefSeq" id="WP_093246102.1">
    <property type="nucleotide sequence ID" value="NZ_FNQF01000027.1"/>
</dbReference>
<name>A0A1H4E448_9FLAO</name>
<evidence type="ECO:0000256" key="3">
    <source>
        <dbReference type="ARBA" id="ARBA00006171"/>
    </source>
</evidence>
<evidence type="ECO:0000256" key="1">
    <source>
        <dbReference type="ARBA" id="ARBA00000830"/>
    </source>
</evidence>
<dbReference type="InterPro" id="IPR041492">
    <property type="entry name" value="HAD_2"/>
</dbReference>
<evidence type="ECO:0000313" key="5">
    <source>
        <dbReference type="EMBL" id="SEA79834.1"/>
    </source>
</evidence>
<gene>
    <name evidence="5" type="ORF">SAMN05421540_1272</name>
</gene>
<dbReference type="InterPro" id="IPR036412">
    <property type="entry name" value="HAD-like_sf"/>
</dbReference>
<dbReference type="AlphaFoldDB" id="A0A1H4E448"/>
<evidence type="ECO:0000313" key="6">
    <source>
        <dbReference type="Proteomes" id="UP000198820"/>
    </source>
</evidence>
<dbReference type="GO" id="GO:0006281">
    <property type="term" value="P:DNA repair"/>
    <property type="evidence" value="ECO:0007669"/>
    <property type="project" value="TreeGrafter"/>
</dbReference>
<keyword evidence="6" id="KW-1185">Reference proteome</keyword>
<organism evidence="5 6">
    <name type="scientific">Psychroflexus halocasei</name>
    <dbReference type="NCBI Taxonomy" id="908615"/>
    <lineage>
        <taxon>Bacteria</taxon>
        <taxon>Pseudomonadati</taxon>
        <taxon>Bacteroidota</taxon>
        <taxon>Flavobacteriia</taxon>
        <taxon>Flavobacteriales</taxon>
        <taxon>Flavobacteriaceae</taxon>
        <taxon>Psychroflexus</taxon>
    </lineage>
</organism>
<dbReference type="SFLD" id="SFLDG01129">
    <property type="entry name" value="C1.5:_HAD__Beta-PGM__Phosphata"/>
    <property type="match status" value="1"/>
</dbReference>
<dbReference type="InterPro" id="IPR050155">
    <property type="entry name" value="HAD-like_hydrolase_sf"/>
</dbReference>
<reference evidence="5 6" key="1">
    <citation type="submission" date="2016-10" db="EMBL/GenBank/DDBJ databases">
        <authorList>
            <person name="de Groot N.N."/>
        </authorList>
    </citation>
    <scope>NUCLEOTIDE SEQUENCE [LARGE SCALE GENOMIC DNA]</scope>
    <source>
        <strain evidence="5 6">DSM 23581</strain>
    </source>
</reference>
<proteinExistence type="inferred from homology"/>
<dbReference type="STRING" id="908615.SAMN05421540_1272"/>
<dbReference type="SUPFAM" id="SSF56784">
    <property type="entry name" value="HAD-like"/>
    <property type="match status" value="1"/>
</dbReference>
<sequence length="235" mass="27013">MYIDAILWDYDGTLVNSVPKNINITKQILSQVAPRLVGENLPNYLKSEDEYHIANHQSKNWQDLYINYYGMSENEMLEAGTLWTEYQLKNTTPVELFSGIKQTINQIKIPQGICSQNSSENINRVLEQNDLSHKFQAIIGYDDIPNNAQKPNPFGGIKCLEQIFEDTVGKTIFYIGDHEGDVEFARNINKGLNERSKVIAIVAKYSRADTKNWNYKPDFEIEKPIDLIEIINNYS</sequence>
<dbReference type="GO" id="GO:0008967">
    <property type="term" value="F:phosphoglycolate phosphatase activity"/>
    <property type="evidence" value="ECO:0007669"/>
    <property type="project" value="UniProtKB-EC"/>
</dbReference>
<dbReference type="EMBL" id="FNQF01000027">
    <property type="protein sequence ID" value="SEA79834.1"/>
    <property type="molecule type" value="Genomic_DNA"/>
</dbReference>
<dbReference type="PANTHER" id="PTHR43434">
    <property type="entry name" value="PHOSPHOGLYCOLATE PHOSPHATASE"/>
    <property type="match status" value="1"/>
</dbReference>